<sequence length="314" mass="36016">MTEKTKLQKVEQQLVEDKNISDTVMNKLHVMQAQGNLDLPENYSAENAIKQAWLKILETQDKDKKRALDVVTKESVAYALQDMVTLGLNPGKNQCYFIVHGQKLTMMPSYLGNMMITKRVTGAKEVNAQVIFEGDDVEYETENGKIVNLKHKTKFGNRDSKQIIGAYATVVFDDESMNYTDIMTWEEIEQAWKQSPTVYQGNIKDHSTHRKFPVEMAKKTVINRTTKKLRNSSDDESILSKQVQEYDKRQRKEVFDAEVEGNQATEELDIPREPDVPDFEEAKYTEPEKEPAPAYDPETGEVQQASFDDEDTPF</sequence>
<evidence type="ECO:0000313" key="2">
    <source>
        <dbReference type="EMBL" id="MFC3388111.1"/>
    </source>
</evidence>
<dbReference type="RefSeq" id="WP_380653078.1">
    <property type="nucleotide sequence ID" value="NZ_JBHRVQ010000001.1"/>
</dbReference>
<evidence type="ECO:0000256" key="1">
    <source>
        <dbReference type="SAM" id="MobiDB-lite"/>
    </source>
</evidence>
<reference evidence="3" key="1">
    <citation type="journal article" date="2019" name="Int. J. Syst. Evol. Microbiol.">
        <title>The Global Catalogue of Microorganisms (GCM) 10K type strain sequencing project: providing services to taxonomists for standard genome sequencing and annotation.</title>
        <authorList>
            <consortium name="The Broad Institute Genomics Platform"/>
            <consortium name="The Broad Institute Genome Sequencing Center for Infectious Disease"/>
            <person name="Wu L."/>
            <person name="Ma J."/>
        </authorList>
    </citation>
    <scope>NUCLEOTIDE SEQUENCE [LARGE SCALE GENOMIC DNA]</scope>
    <source>
        <strain evidence="3">CCM 7756</strain>
    </source>
</reference>
<dbReference type="EMBL" id="JBHRVQ010000001">
    <property type="protein sequence ID" value="MFC3388111.1"/>
    <property type="molecule type" value="Genomic_DNA"/>
</dbReference>
<dbReference type="Pfam" id="PF03837">
    <property type="entry name" value="RecT"/>
    <property type="match status" value="1"/>
</dbReference>
<organism evidence="2 3">
    <name type="scientific">Salinicoccus sesuvii</name>
    <dbReference type="NCBI Taxonomy" id="868281"/>
    <lineage>
        <taxon>Bacteria</taxon>
        <taxon>Bacillati</taxon>
        <taxon>Bacillota</taxon>
        <taxon>Bacilli</taxon>
        <taxon>Bacillales</taxon>
        <taxon>Staphylococcaceae</taxon>
        <taxon>Salinicoccus</taxon>
    </lineage>
</organism>
<accession>A0ABV7N6C6</accession>
<proteinExistence type="predicted"/>
<feature type="compositionally biased region" description="Basic and acidic residues" evidence="1">
    <location>
        <begin position="269"/>
        <end position="291"/>
    </location>
</feature>
<protein>
    <submittedName>
        <fullName evidence="2">Recombinase RecT</fullName>
    </submittedName>
</protein>
<dbReference type="InterPro" id="IPR018330">
    <property type="entry name" value="RecT_fam"/>
</dbReference>
<gene>
    <name evidence="2" type="ORF">ACFOEO_05970</name>
</gene>
<evidence type="ECO:0000313" key="3">
    <source>
        <dbReference type="Proteomes" id="UP001595637"/>
    </source>
</evidence>
<dbReference type="Proteomes" id="UP001595637">
    <property type="component" value="Unassembled WGS sequence"/>
</dbReference>
<comment type="caution">
    <text evidence="2">The sequence shown here is derived from an EMBL/GenBank/DDBJ whole genome shotgun (WGS) entry which is preliminary data.</text>
</comment>
<name>A0ABV7N6C6_9STAP</name>
<feature type="region of interest" description="Disordered" evidence="1">
    <location>
        <begin position="256"/>
        <end position="314"/>
    </location>
</feature>
<keyword evidence="3" id="KW-1185">Reference proteome</keyword>